<protein>
    <submittedName>
        <fullName evidence="6">Peptide ABC transporter substrate-binding protein</fullName>
    </submittedName>
</protein>
<evidence type="ECO:0000256" key="4">
    <source>
        <dbReference type="ARBA" id="ARBA00022729"/>
    </source>
</evidence>
<keyword evidence="4" id="KW-0732">Signal</keyword>
<dbReference type="Gene3D" id="3.10.105.10">
    <property type="entry name" value="Dipeptide-binding Protein, Domain 3"/>
    <property type="match status" value="1"/>
</dbReference>
<dbReference type="PANTHER" id="PTHR30290:SF10">
    <property type="entry name" value="PERIPLASMIC OLIGOPEPTIDE-BINDING PROTEIN-RELATED"/>
    <property type="match status" value="1"/>
</dbReference>
<evidence type="ECO:0000256" key="3">
    <source>
        <dbReference type="ARBA" id="ARBA00022448"/>
    </source>
</evidence>
<dbReference type="GO" id="GO:1904680">
    <property type="term" value="F:peptide transmembrane transporter activity"/>
    <property type="evidence" value="ECO:0007669"/>
    <property type="project" value="TreeGrafter"/>
</dbReference>
<dbReference type="RefSeq" id="WP_108729115.1">
    <property type="nucleotide sequence ID" value="NZ_CP025785.1"/>
</dbReference>
<keyword evidence="3" id="KW-0813">Transport</keyword>
<dbReference type="GO" id="GO:0015833">
    <property type="term" value="P:peptide transport"/>
    <property type="evidence" value="ECO:0007669"/>
    <property type="project" value="TreeGrafter"/>
</dbReference>
<evidence type="ECO:0000259" key="5">
    <source>
        <dbReference type="Pfam" id="PF00496"/>
    </source>
</evidence>
<dbReference type="Pfam" id="PF00496">
    <property type="entry name" value="SBP_bac_5"/>
    <property type="match status" value="1"/>
</dbReference>
<name>A0A2S1LWS5_9SPIR</name>
<dbReference type="AlphaFoldDB" id="A0A2S1LWS5"/>
<dbReference type="InterPro" id="IPR000914">
    <property type="entry name" value="SBP_5_dom"/>
</dbReference>
<sequence length="528" mass="60856">MKQIQYVSMLFSIITILACSKEIEKEPASFKISWGGEPKSIDPQLSEETIGSAIVLQMFSGIMNIDTQTGGYKPGLAQSWDISDDGLVYTFHLREGLVWSDGVPITAESIRKSYLRILDKETGSQYVGMLKPTIKNAQNYFDGKVTDSELGIKALNDNTLEIILVNPKPYFLTMLTHQSFIPVPVHAIEKHGQNWTNPENIVVSGPFKLKERLVNEKIIIQKNDKYYNAPSVEIDEVVFYTIRDSSTSYRMYENNEIDALTSGTIPYDLIKEIKLRNDHYTSALNGLYYFSFNTQIKPIDDSRVREALTLAIDRETLTEKVLNNGSIATRRVTLNFNNYSYGKELKLFDPERSKKLLAVAGYPDGAGFPTLKLKYNTSENHKKICEFIQNQWSMILNIKVELENEEWTTFLAHKQSGNYVIARSGWMGDYPDPLTFLNLFQKEFSHFSSYKYFNEEYENLIHKSDFELDPIKRQDILRKAEEIIIEKDFPVAPIYIYAGNYLFRNDKWTGWTPNILERFDFSALKKIK</sequence>
<accession>A0A2S1LWS5</accession>
<dbReference type="FunFam" id="3.90.76.10:FF:000001">
    <property type="entry name" value="Oligopeptide ABC transporter substrate-binding protein"/>
    <property type="match status" value="1"/>
</dbReference>
<proteinExistence type="inferred from homology"/>
<dbReference type="CDD" id="cd08504">
    <property type="entry name" value="PBP2_OppA"/>
    <property type="match status" value="1"/>
</dbReference>
<keyword evidence="7" id="KW-1185">Reference proteome</keyword>
<dbReference type="PIRSF" id="PIRSF002741">
    <property type="entry name" value="MppA"/>
    <property type="match status" value="1"/>
</dbReference>
<dbReference type="SUPFAM" id="SSF53850">
    <property type="entry name" value="Periplasmic binding protein-like II"/>
    <property type="match status" value="1"/>
</dbReference>
<comment type="similarity">
    <text evidence="2">Belongs to the bacterial solute-binding protein 5 family.</text>
</comment>
<evidence type="ECO:0000256" key="2">
    <source>
        <dbReference type="ARBA" id="ARBA00005695"/>
    </source>
</evidence>
<evidence type="ECO:0000313" key="7">
    <source>
        <dbReference type="Proteomes" id="UP000244655"/>
    </source>
</evidence>
<dbReference type="Proteomes" id="UP000244655">
    <property type="component" value="Chromosome"/>
</dbReference>
<organism evidence="6 7">
    <name type="scientific">Candidatus Borreliella tachyglossi</name>
    <dbReference type="NCBI Taxonomy" id="1964448"/>
    <lineage>
        <taxon>Bacteria</taxon>
        <taxon>Pseudomonadati</taxon>
        <taxon>Spirochaetota</taxon>
        <taxon>Spirochaetia</taxon>
        <taxon>Spirochaetales</taxon>
        <taxon>Borreliaceae</taxon>
        <taxon>Borreliella</taxon>
    </lineage>
</organism>
<comment type="subcellular location">
    <subcellularLocation>
        <location evidence="1">Cell envelope</location>
    </subcellularLocation>
</comment>
<gene>
    <name evidence="6" type="ORF">CR532_01695</name>
</gene>
<feature type="domain" description="Solute-binding protein family 5" evidence="5">
    <location>
        <begin position="72"/>
        <end position="442"/>
    </location>
</feature>
<dbReference type="GO" id="GO:0043190">
    <property type="term" value="C:ATP-binding cassette (ABC) transporter complex"/>
    <property type="evidence" value="ECO:0007669"/>
    <property type="project" value="InterPro"/>
</dbReference>
<evidence type="ECO:0000313" key="6">
    <source>
        <dbReference type="EMBL" id="AWG42715.1"/>
    </source>
</evidence>
<dbReference type="OrthoDB" id="9801912at2"/>
<dbReference type="PANTHER" id="PTHR30290">
    <property type="entry name" value="PERIPLASMIC BINDING COMPONENT OF ABC TRANSPORTER"/>
    <property type="match status" value="1"/>
</dbReference>
<evidence type="ECO:0000256" key="1">
    <source>
        <dbReference type="ARBA" id="ARBA00004196"/>
    </source>
</evidence>
<dbReference type="InterPro" id="IPR030678">
    <property type="entry name" value="Peptide/Ni-bd"/>
</dbReference>
<dbReference type="Gene3D" id="3.90.76.10">
    <property type="entry name" value="Dipeptide-binding Protein, Domain 1"/>
    <property type="match status" value="1"/>
</dbReference>
<dbReference type="GO" id="GO:0030288">
    <property type="term" value="C:outer membrane-bounded periplasmic space"/>
    <property type="evidence" value="ECO:0007669"/>
    <property type="project" value="UniProtKB-ARBA"/>
</dbReference>
<dbReference type="PROSITE" id="PS51257">
    <property type="entry name" value="PROKAR_LIPOPROTEIN"/>
    <property type="match status" value="1"/>
</dbReference>
<dbReference type="EMBL" id="CP025785">
    <property type="protein sequence ID" value="AWG42715.1"/>
    <property type="molecule type" value="Genomic_DNA"/>
</dbReference>
<dbReference type="FunFam" id="3.10.105.10:FF:000001">
    <property type="entry name" value="Oligopeptide ABC transporter, oligopeptide-binding protein"/>
    <property type="match status" value="1"/>
</dbReference>
<dbReference type="InterPro" id="IPR039424">
    <property type="entry name" value="SBP_5"/>
</dbReference>
<dbReference type="Gene3D" id="3.40.190.10">
    <property type="entry name" value="Periplasmic binding protein-like II"/>
    <property type="match status" value="1"/>
</dbReference>
<reference evidence="6 7" key="1">
    <citation type="submission" date="2018-01" db="EMBL/GenBank/DDBJ databases">
        <title>Genome sequence of Borrelia tachyglossi.</title>
        <authorList>
            <person name="Gofton A.W."/>
        </authorList>
    </citation>
    <scope>NUCLEOTIDE SEQUENCE [LARGE SCALE GENOMIC DNA]</scope>
    <source>
        <strain evidence="6 7">Bc-F10-1268</strain>
    </source>
</reference>